<feature type="compositionally biased region" description="Low complexity" evidence="1">
    <location>
        <begin position="77"/>
        <end position="92"/>
    </location>
</feature>
<evidence type="ECO:0000256" key="1">
    <source>
        <dbReference type="SAM" id="MobiDB-lite"/>
    </source>
</evidence>
<evidence type="ECO:0000313" key="4">
    <source>
        <dbReference type="WBParaSite" id="HPBE_0002065501-mRNA-1"/>
    </source>
</evidence>
<name>A0A183GEB2_HELPZ</name>
<dbReference type="EMBL" id="UZAH01032339">
    <property type="protein sequence ID" value="VDP21190.1"/>
    <property type="molecule type" value="Genomic_DNA"/>
</dbReference>
<dbReference type="OrthoDB" id="1652964at2759"/>
<dbReference type="WBParaSite" id="HPBE_0002065501-mRNA-1">
    <property type="protein sequence ID" value="HPBE_0002065501-mRNA-1"/>
    <property type="gene ID" value="HPBE_0002065501"/>
</dbReference>
<dbReference type="AlphaFoldDB" id="A0A183GEB2"/>
<reference evidence="4" key="2">
    <citation type="submission" date="2019-09" db="UniProtKB">
        <authorList>
            <consortium name="WormBaseParasite"/>
        </authorList>
    </citation>
    <scope>IDENTIFICATION</scope>
</reference>
<dbReference type="Proteomes" id="UP000050761">
    <property type="component" value="Unassembled WGS sequence"/>
</dbReference>
<keyword evidence="3" id="KW-1185">Reference proteome</keyword>
<evidence type="ECO:0000313" key="2">
    <source>
        <dbReference type="EMBL" id="VDP21190.1"/>
    </source>
</evidence>
<organism evidence="3 4">
    <name type="scientific">Heligmosomoides polygyrus</name>
    <name type="common">Parasitic roundworm</name>
    <dbReference type="NCBI Taxonomy" id="6339"/>
    <lineage>
        <taxon>Eukaryota</taxon>
        <taxon>Metazoa</taxon>
        <taxon>Ecdysozoa</taxon>
        <taxon>Nematoda</taxon>
        <taxon>Chromadorea</taxon>
        <taxon>Rhabditida</taxon>
        <taxon>Rhabditina</taxon>
        <taxon>Rhabditomorpha</taxon>
        <taxon>Strongyloidea</taxon>
        <taxon>Heligmosomidae</taxon>
        <taxon>Heligmosomoides</taxon>
    </lineage>
</organism>
<accession>A0A183GEB2</accession>
<protein>
    <submittedName>
        <fullName evidence="4">Acetylornithine deacetylase</fullName>
    </submittedName>
</protein>
<evidence type="ECO:0000313" key="3">
    <source>
        <dbReference type="Proteomes" id="UP000050761"/>
    </source>
</evidence>
<gene>
    <name evidence="2" type="ORF">HPBE_LOCUS20654</name>
</gene>
<feature type="region of interest" description="Disordered" evidence="1">
    <location>
        <begin position="64"/>
        <end position="92"/>
    </location>
</feature>
<sequence>MACDAHGSGPSGGSSSAIVVPLFEAVALLTRRFSDTPQTLLDMISGELVKLGYEVWQPPLGGPGVVEHQRRPDLFQTPTPSTTCSTPASKHK</sequence>
<reference evidence="2 3" key="1">
    <citation type="submission" date="2018-11" db="EMBL/GenBank/DDBJ databases">
        <authorList>
            <consortium name="Pathogen Informatics"/>
        </authorList>
    </citation>
    <scope>NUCLEOTIDE SEQUENCE [LARGE SCALE GENOMIC DNA]</scope>
</reference>
<accession>A0A3P8BTD0</accession>
<proteinExistence type="predicted"/>